<accession>A0A3M7SKD7</accession>
<reference evidence="1 2" key="1">
    <citation type="journal article" date="2018" name="Sci. Rep.">
        <title>Genomic signatures of local adaptation to the degree of environmental predictability in rotifers.</title>
        <authorList>
            <person name="Franch-Gras L."/>
            <person name="Hahn C."/>
            <person name="Garcia-Roger E.M."/>
            <person name="Carmona M.J."/>
            <person name="Serra M."/>
            <person name="Gomez A."/>
        </authorList>
    </citation>
    <scope>NUCLEOTIDE SEQUENCE [LARGE SCALE GENOMIC DNA]</scope>
    <source>
        <strain evidence="1">HYR1</strain>
    </source>
</reference>
<keyword evidence="2" id="KW-1185">Reference proteome</keyword>
<dbReference type="EMBL" id="REGN01001210">
    <property type="protein sequence ID" value="RNA36243.1"/>
    <property type="molecule type" value="Genomic_DNA"/>
</dbReference>
<name>A0A3M7SKD7_BRAPC</name>
<protein>
    <submittedName>
        <fullName evidence="1">Uncharacterized protein</fullName>
    </submittedName>
</protein>
<organism evidence="1 2">
    <name type="scientific">Brachionus plicatilis</name>
    <name type="common">Marine rotifer</name>
    <name type="synonym">Brachionus muelleri</name>
    <dbReference type="NCBI Taxonomy" id="10195"/>
    <lineage>
        <taxon>Eukaryota</taxon>
        <taxon>Metazoa</taxon>
        <taxon>Spiralia</taxon>
        <taxon>Gnathifera</taxon>
        <taxon>Rotifera</taxon>
        <taxon>Eurotatoria</taxon>
        <taxon>Monogononta</taxon>
        <taxon>Pseudotrocha</taxon>
        <taxon>Ploima</taxon>
        <taxon>Brachionidae</taxon>
        <taxon>Brachionus</taxon>
    </lineage>
</organism>
<dbReference type="AlphaFoldDB" id="A0A3M7SKD7"/>
<evidence type="ECO:0000313" key="2">
    <source>
        <dbReference type="Proteomes" id="UP000276133"/>
    </source>
</evidence>
<proteinExistence type="predicted"/>
<evidence type="ECO:0000313" key="1">
    <source>
        <dbReference type="EMBL" id="RNA36243.1"/>
    </source>
</evidence>
<dbReference type="Proteomes" id="UP000276133">
    <property type="component" value="Unassembled WGS sequence"/>
</dbReference>
<gene>
    <name evidence="1" type="ORF">BpHYR1_049140</name>
</gene>
<sequence>MTSTQTKNICMIKRTDLGTKIAKNRQKFSNFLRKQNHSCIVFKCFKDFRDEKMITIFINNSHFYLKPNLKIYFYFVSIDHHLLPNSVLFFEKRVDSLNFNKTGKIKFNFLKLELIERINQNQASFWH</sequence>
<comment type="caution">
    <text evidence="1">The sequence shown here is derived from an EMBL/GenBank/DDBJ whole genome shotgun (WGS) entry which is preliminary data.</text>
</comment>